<gene>
    <name evidence="7" type="ORF">HB776_17955</name>
</gene>
<organism evidence="7 8">
    <name type="scientific">Tardiphaga robiniae</name>
    <dbReference type="NCBI Taxonomy" id="943830"/>
    <lineage>
        <taxon>Bacteria</taxon>
        <taxon>Pseudomonadati</taxon>
        <taxon>Pseudomonadota</taxon>
        <taxon>Alphaproteobacteria</taxon>
        <taxon>Hyphomicrobiales</taxon>
        <taxon>Nitrobacteraceae</taxon>
        <taxon>Tardiphaga</taxon>
    </lineage>
</organism>
<dbReference type="KEGG" id="trb:HB776_17955"/>
<dbReference type="CDD" id="cd03219">
    <property type="entry name" value="ABC_Mj1267_LivG_branched"/>
    <property type="match status" value="1"/>
</dbReference>
<dbReference type="InterPro" id="IPR032823">
    <property type="entry name" value="BCA_ABC_TP_C"/>
</dbReference>
<dbReference type="InterPro" id="IPR051120">
    <property type="entry name" value="ABC_AA/LPS_Transport"/>
</dbReference>
<dbReference type="GO" id="GO:0005524">
    <property type="term" value="F:ATP binding"/>
    <property type="evidence" value="ECO:0007669"/>
    <property type="project" value="UniProtKB-KW"/>
</dbReference>
<dbReference type="GO" id="GO:0005886">
    <property type="term" value="C:plasma membrane"/>
    <property type="evidence" value="ECO:0007669"/>
    <property type="project" value="TreeGrafter"/>
</dbReference>
<dbReference type="InterPro" id="IPR027417">
    <property type="entry name" value="P-loop_NTPase"/>
</dbReference>
<dbReference type="PROSITE" id="PS50893">
    <property type="entry name" value="ABC_TRANSPORTER_2"/>
    <property type="match status" value="1"/>
</dbReference>
<dbReference type="SMART" id="SM00382">
    <property type="entry name" value="AAA"/>
    <property type="match status" value="1"/>
</dbReference>
<comment type="similarity">
    <text evidence="1">Belongs to the ABC transporter superfamily.</text>
</comment>
<evidence type="ECO:0000313" key="7">
    <source>
        <dbReference type="EMBL" id="QND72884.1"/>
    </source>
</evidence>
<dbReference type="InterPro" id="IPR017871">
    <property type="entry name" value="ABC_transporter-like_CS"/>
</dbReference>
<dbReference type="Pfam" id="PF12399">
    <property type="entry name" value="BCA_ABC_TP_C"/>
    <property type="match status" value="1"/>
</dbReference>
<keyword evidence="2" id="KW-0813">Transport</keyword>
<evidence type="ECO:0000256" key="4">
    <source>
        <dbReference type="ARBA" id="ARBA00022840"/>
    </source>
</evidence>
<comment type="function">
    <text evidence="5">Involved in beta-(1--&gt;2)glucan export. Transmembrane domains (TMD) form a pore in the inner membrane and the ATP-binding domain (NBD) is responsible for energy generation.</text>
</comment>
<dbReference type="RefSeq" id="WP_184511781.1">
    <property type="nucleotide sequence ID" value="NZ_CP050292.1"/>
</dbReference>
<dbReference type="PANTHER" id="PTHR45772">
    <property type="entry name" value="CONSERVED COMPONENT OF ABC TRANSPORTER FOR NATURAL AMINO ACIDS-RELATED"/>
    <property type="match status" value="1"/>
</dbReference>
<evidence type="ECO:0000256" key="3">
    <source>
        <dbReference type="ARBA" id="ARBA00022741"/>
    </source>
</evidence>
<keyword evidence="4 7" id="KW-0067">ATP-binding</keyword>
<dbReference type="Proteomes" id="UP000515291">
    <property type="component" value="Chromosome"/>
</dbReference>
<sequence>MSEPLLRTRNLAKRFGGLIVTDDVSLDVGTSELHAVIGPNGAGKTTLMTQLTGQLTPDSGSIWFGGRDITRMPTHMRALLGIARSFQITSLFLEMTAADNVALCAQAHAGHSFKFWSRARTDEILRAPARAALAQVGLSARENIPVSKMSHGEQRLVELAMAIAGRPRLLLLDEPMAGLGPEEAARMVMLLRELKQRYAILLVEHDMEAVFALADRITVLLYGRVIATGSPAEIRDNVEVNRAYLGDQHIVGKDADASHA</sequence>
<evidence type="ECO:0000259" key="6">
    <source>
        <dbReference type="PROSITE" id="PS50893"/>
    </source>
</evidence>
<dbReference type="PROSITE" id="PS00211">
    <property type="entry name" value="ABC_TRANSPORTER_1"/>
    <property type="match status" value="1"/>
</dbReference>
<dbReference type="GO" id="GO:0016887">
    <property type="term" value="F:ATP hydrolysis activity"/>
    <property type="evidence" value="ECO:0007669"/>
    <property type="project" value="InterPro"/>
</dbReference>
<accession>A0A7G6U1K2</accession>
<protein>
    <submittedName>
        <fullName evidence="7">ABC transporter ATP-binding protein</fullName>
    </submittedName>
</protein>
<keyword evidence="3" id="KW-0547">Nucleotide-binding</keyword>
<dbReference type="Gene3D" id="3.40.50.300">
    <property type="entry name" value="P-loop containing nucleotide triphosphate hydrolases"/>
    <property type="match status" value="1"/>
</dbReference>
<dbReference type="Pfam" id="PF00005">
    <property type="entry name" value="ABC_tran"/>
    <property type="match status" value="1"/>
</dbReference>
<evidence type="ECO:0000256" key="1">
    <source>
        <dbReference type="ARBA" id="ARBA00005417"/>
    </source>
</evidence>
<evidence type="ECO:0000256" key="2">
    <source>
        <dbReference type="ARBA" id="ARBA00022448"/>
    </source>
</evidence>
<evidence type="ECO:0000313" key="8">
    <source>
        <dbReference type="Proteomes" id="UP000515291"/>
    </source>
</evidence>
<evidence type="ECO:0000256" key="5">
    <source>
        <dbReference type="ARBA" id="ARBA00024722"/>
    </source>
</evidence>
<name>A0A7G6U1K2_9BRAD</name>
<dbReference type="EMBL" id="CP050292">
    <property type="protein sequence ID" value="QND72884.1"/>
    <property type="molecule type" value="Genomic_DNA"/>
</dbReference>
<dbReference type="InterPro" id="IPR003439">
    <property type="entry name" value="ABC_transporter-like_ATP-bd"/>
</dbReference>
<dbReference type="PANTHER" id="PTHR45772:SF2">
    <property type="entry name" value="ABC TRANSPORTER ATP-BINDING PROTEIN"/>
    <property type="match status" value="1"/>
</dbReference>
<dbReference type="SUPFAM" id="SSF52540">
    <property type="entry name" value="P-loop containing nucleoside triphosphate hydrolases"/>
    <property type="match status" value="1"/>
</dbReference>
<dbReference type="InterPro" id="IPR003593">
    <property type="entry name" value="AAA+_ATPase"/>
</dbReference>
<reference evidence="8" key="1">
    <citation type="journal article" date="2020" name="Mol. Plant Microbe">
        <title>Rhizobial microsymbionts of the narrowly endemic Oxytropis species growing in Kamchatka are characterized by significant genetic diversity and possess a set of genes that are associated with T3SS and T6SS secretion systems and can affect the development of symbiosis.</title>
        <authorList>
            <person name="Safronova V."/>
            <person name="Guro P."/>
            <person name="Sazanova A."/>
            <person name="Kuznetsova I."/>
            <person name="Belimov A."/>
            <person name="Yakubov V."/>
            <person name="Chirak E."/>
            <person name="Afonin A."/>
            <person name="Gogolev Y."/>
            <person name="Andronov E."/>
            <person name="Tikhonovich I."/>
        </authorList>
    </citation>
    <scope>NUCLEOTIDE SEQUENCE [LARGE SCALE GENOMIC DNA]</scope>
    <source>
        <strain evidence="8">581</strain>
    </source>
</reference>
<proteinExistence type="inferred from homology"/>
<feature type="domain" description="ABC transporter" evidence="6">
    <location>
        <begin position="6"/>
        <end position="247"/>
    </location>
</feature>
<dbReference type="AlphaFoldDB" id="A0A7G6U1K2"/>